<dbReference type="GO" id="GO:2000143">
    <property type="term" value="P:negative regulation of DNA-templated transcription initiation"/>
    <property type="evidence" value="ECO:0007669"/>
    <property type="project" value="TreeGrafter"/>
</dbReference>
<keyword evidence="6 7" id="KW-0804">Transcription</keyword>
<sequence length="156" mass="17793">MAAKSKNFRGTSYHSTDEKARITVPARFREVLKDGEVDGVMVSRMDGALVAYPFDEWQVIENRIMTKSKRNAKLRQFRRFFVGGAQECMCDKQGRILVPKDLRDYAGIGAKEEIALVGAVSHFEIWDKNKYDAAYEDFEEVLNSGELDDEIEDMGL</sequence>
<comment type="subcellular location">
    <subcellularLocation>
        <location evidence="7">Cytoplasm</location>
        <location evidence="7">Nucleoid</location>
    </subcellularLocation>
</comment>
<evidence type="ECO:0000256" key="7">
    <source>
        <dbReference type="HAMAP-Rule" id="MF_01008"/>
    </source>
</evidence>
<dbReference type="SUPFAM" id="SSF89447">
    <property type="entry name" value="AbrB/MazE/MraZ-like"/>
    <property type="match status" value="1"/>
</dbReference>
<reference evidence="10" key="1">
    <citation type="submission" date="2016-11" db="EMBL/GenBank/DDBJ databases">
        <authorList>
            <person name="Varghese N."/>
            <person name="Submissions S."/>
        </authorList>
    </citation>
    <scope>NUCLEOTIDE SEQUENCE [LARGE SCALE GENOMIC DNA]</scope>
    <source>
        <strain evidence="10">DSM 16219</strain>
    </source>
</reference>
<dbReference type="InterPro" id="IPR035644">
    <property type="entry name" value="MraZ_C"/>
</dbReference>
<dbReference type="NCBIfam" id="TIGR00242">
    <property type="entry name" value="division/cell wall cluster transcriptional repressor MraZ"/>
    <property type="match status" value="1"/>
</dbReference>
<dbReference type="GO" id="GO:0009295">
    <property type="term" value="C:nucleoid"/>
    <property type="evidence" value="ECO:0007669"/>
    <property type="project" value="UniProtKB-SubCell"/>
</dbReference>
<dbReference type="Gene3D" id="3.40.1550.20">
    <property type="entry name" value="Transcriptional regulator MraZ domain"/>
    <property type="match status" value="1"/>
</dbReference>
<dbReference type="EMBL" id="FQZU01000002">
    <property type="protein sequence ID" value="SHI78830.1"/>
    <property type="molecule type" value="Genomic_DNA"/>
</dbReference>
<comment type="subunit">
    <text evidence="7">Forms oligomers.</text>
</comment>
<dbReference type="PANTHER" id="PTHR34701:SF1">
    <property type="entry name" value="TRANSCRIPTIONAL REGULATOR MRAZ"/>
    <property type="match status" value="1"/>
</dbReference>
<gene>
    <name evidence="7" type="primary">mraZ</name>
    <name evidence="9" type="ORF">SAMN02745216_00513</name>
</gene>
<dbReference type="InterPro" id="IPR007159">
    <property type="entry name" value="SpoVT-AbrB_dom"/>
</dbReference>
<dbReference type="GO" id="GO:0003700">
    <property type="term" value="F:DNA-binding transcription factor activity"/>
    <property type="evidence" value="ECO:0007669"/>
    <property type="project" value="UniProtKB-UniRule"/>
</dbReference>
<dbReference type="GO" id="GO:0000976">
    <property type="term" value="F:transcription cis-regulatory region binding"/>
    <property type="evidence" value="ECO:0007669"/>
    <property type="project" value="TreeGrafter"/>
</dbReference>
<dbReference type="RefSeq" id="WP_073472576.1">
    <property type="nucleotide sequence ID" value="NZ_FQZU01000002.1"/>
</dbReference>
<dbReference type="InterPro" id="IPR003444">
    <property type="entry name" value="MraZ"/>
</dbReference>
<evidence type="ECO:0000313" key="9">
    <source>
        <dbReference type="EMBL" id="SHI78830.1"/>
    </source>
</evidence>
<dbReference type="HAMAP" id="MF_01008">
    <property type="entry name" value="MraZ"/>
    <property type="match status" value="1"/>
</dbReference>
<dbReference type="PROSITE" id="PS51740">
    <property type="entry name" value="SPOVT_ABRB"/>
    <property type="match status" value="2"/>
</dbReference>
<dbReference type="PANTHER" id="PTHR34701">
    <property type="entry name" value="TRANSCRIPTIONAL REGULATOR MRAZ"/>
    <property type="match status" value="1"/>
</dbReference>
<keyword evidence="2 7" id="KW-0963">Cytoplasm</keyword>
<keyword evidence="10" id="KW-1185">Reference proteome</keyword>
<dbReference type="STRING" id="1121393.SAMN02745216_00513"/>
<dbReference type="Proteomes" id="UP000183994">
    <property type="component" value="Unassembled WGS sequence"/>
</dbReference>
<protein>
    <recommendedName>
        <fullName evidence="1 7">Transcriptional regulator MraZ</fullName>
    </recommendedName>
</protein>
<evidence type="ECO:0000256" key="1">
    <source>
        <dbReference type="ARBA" id="ARBA00013860"/>
    </source>
</evidence>
<evidence type="ECO:0000259" key="8">
    <source>
        <dbReference type="PROSITE" id="PS51740"/>
    </source>
</evidence>
<dbReference type="Pfam" id="PF02381">
    <property type="entry name" value="MraZ"/>
    <property type="match status" value="2"/>
</dbReference>
<organism evidence="9 10">
    <name type="scientific">Desulfatibacillum alkenivorans DSM 16219</name>
    <dbReference type="NCBI Taxonomy" id="1121393"/>
    <lineage>
        <taxon>Bacteria</taxon>
        <taxon>Pseudomonadati</taxon>
        <taxon>Thermodesulfobacteriota</taxon>
        <taxon>Desulfobacteria</taxon>
        <taxon>Desulfobacterales</taxon>
        <taxon>Desulfatibacillaceae</taxon>
        <taxon>Desulfatibacillum</taxon>
    </lineage>
</organism>
<dbReference type="InterPro" id="IPR020603">
    <property type="entry name" value="MraZ_dom"/>
</dbReference>
<evidence type="ECO:0000256" key="6">
    <source>
        <dbReference type="ARBA" id="ARBA00023163"/>
    </source>
</evidence>
<keyword evidence="5 7" id="KW-0238">DNA-binding</keyword>
<accession>A0A1M6E0D3</accession>
<dbReference type="InterPro" id="IPR038619">
    <property type="entry name" value="MraZ_sf"/>
</dbReference>
<evidence type="ECO:0000256" key="3">
    <source>
        <dbReference type="ARBA" id="ARBA00022737"/>
    </source>
</evidence>
<evidence type="ECO:0000313" key="10">
    <source>
        <dbReference type="Proteomes" id="UP000183994"/>
    </source>
</evidence>
<keyword evidence="4 7" id="KW-0805">Transcription regulation</keyword>
<keyword evidence="3" id="KW-0677">Repeat</keyword>
<dbReference type="InterPro" id="IPR037914">
    <property type="entry name" value="SpoVT-AbrB_sf"/>
</dbReference>
<proteinExistence type="inferred from homology"/>
<dbReference type="AlphaFoldDB" id="A0A1M6E0D3"/>
<evidence type="ECO:0000256" key="5">
    <source>
        <dbReference type="ARBA" id="ARBA00023125"/>
    </source>
</evidence>
<evidence type="ECO:0000256" key="4">
    <source>
        <dbReference type="ARBA" id="ARBA00023015"/>
    </source>
</evidence>
<name>A0A1M6E0D3_9BACT</name>
<dbReference type="CDD" id="cd16321">
    <property type="entry name" value="MraZ_C"/>
    <property type="match status" value="1"/>
</dbReference>
<feature type="domain" description="SpoVT-AbrB" evidence="8">
    <location>
        <begin position="11"/>
        <end position="56"/>
    </location>
</feature>
<dbReference type="GO" id="GO:0005737">
    <property type="term" value="C:cytoplasm"/>
    <property type="evidence" value="ECO:0007669"/>
    <property type="project" value="UniProtKB-UniRule"/>
</dbReference>
<dbReference type="InterPro" id="IPR035642">
    <property type="entry name" value="MraZ_N"/>
</dbReference>
<feature type="domain" description="SpoVT-AbrB" evidence="8">
    <location>
        <begin position="85"/>
        <end position="130"/>
    </location>
</feature>
<comment type="similarity">
    <text evidence="7">Belongs to the MraZ family.</text>
</comment>
<dbReference type="CDD" id="cd16320">
    <property type="entry name" value="MraZ_N"/>
    <property type="match status" value="1"/>
</dbReference>
<dbReference type="OrthoDB" id="9807753at2"/>
<evidence type="ECO:0000256" key="2">
    <source>
        <dbReference type="ARBA" id="ARBA00022490"/>
    </source>
</evidence>